<evidence type="ECO:0000313" key="2">
    <source>
        <dbReference type="Proteomes" id="UP000828941"/>
    </source>
</evidence>
<comment type="caution">
    <text evidence="1">The sequence shown here is derived from an EMBL/GenBank/DDBJ whole genome shotgun (WGS) entry which is preliminary data.</text>
</comment>
<accession>A0ACB9MTZ0</accession>
<name>A0ACB9MTZ0_BAUVA</name>
<evidence type="ECO:0000313" key="1">
    <source>
        <dbReference type="EMBL" id="KAI4327501.1"/>
    </source>
</evidence>
<organism evidence="1 2">
    <name type="scientific">Bauhinia variegata</name>
    <name type="common">Purple orchid tree</name>
    <name type="synonym">Phanera variegata</name>
    <dbReference type="NCBI Taxonomy" id="167791"/>
    <lineage>
        <taxon>Eukaryota</taxon>
        <taxon>Viridiplantae</taxon>
        <taxon>Streptophyta</taxon>
        <taxon>Embryophyta</taxon>
        <taxon>Tracheophyta</taxon>
        <taxon>Spermatophyta</taxon>
        <taxon>Magnoliopsida</taxon>
        <taxon>eudicotyledons</taxon>
        <taxon>Gunneridae</taxon>
        <taxon>Pentapetalae</taxon>
        <taxon>rosids</taxon>
        <taxon>fabids</taxon>
        <taxon>Fabales</taxon>
        <taxon>Fabaceae</taxon>
        <taxon>Cercidoideae</taxon>
        <taxon>Cercideae</taxon>
        <taxon>Bauhiniinae</taxon>
        <taxon>Bauhinia</taxon>
    </lineage>
</organism>
<protein>
    <submittedName>
        <fullName evidence="1">Uncharacterized protein</fullName>
    </submittedName>
</protein>
<sequence length="341" mass="38746">MGRQMPRCSMFHAHMVFFSLKTKEKKKYHFVTGENPKAKKPRSQSSATLARSTAKRIDENSHQANDSKGTKKKSSHAAADVDTSVNEKFGDESKKLFKRLWSEIAILKVVIEYSAKDGADPSKDPNGFHDFIKKSLHIDISTMQLMDKIRRLKKKYKNNARKGKKMPKIVNFQRHMTSKPLNYRRKFGALKELSGVVEQEAGIMDVNQNPGSRLGLSEMIRFGKTLGISGMHEDIMKKGWELMGASKKSSRRSGDFCEAYRRTSNSCSCVLVSNLGQRMVQFLWFAKHSHVICTLDDLHMADPTILDHPSLVFRQNCQILFADNEGAWNRPITVFGELVCL</sequence>
<gene>
    <name evidence="1" type="ORF">L6164_019952</name>
</gene>
<reference evidence="1 2" key="1">
    <citation type="journal article" date="2022" name="DNA Res.">
        <title>Chromosomal-level genome assembly of the orchid tree Bauhinia variegata (Leguminosae; Cercidoideae) supports the allotetraploid origin hypothesis of Bauhinia.</title>
        <authorList>
            <person name="Zhong Y."/>
            <person name="Chen Y."/>
            <person name="Zheng D."/>
            <person name="Pang J."/>
            <person name="Liu Y."/>
            <person name="Luo S."/>
            <person name="Meng S."/>
            <person name="Qian L."/>
            <person name="Wei D."/>
            <person name="Dai S."/>
            <person name="Zhou R."/>
        </authorList>
    </citation>
    <scope>NUCLEOTIDE SEQUENCE [LARGE SCALE GENOMIC DNA]</scope>
    <source>
        <strain evidence="1">BV-YZ2020</strain>
    </source>
</reference>
<keyword evidence="2" id="KW-1185">Reference proteome</keyword>
<dbReference type="EMBL" id="CM039433">
    <property type="protein sequence ID" value="KAI4327501.1"/>
    <property type="molecule type" value="Genomic_DNA"/>
</dbReference>
<dbReference type="Proteomes" id="UP000828941">
    <property type="component" value="Chromosome 8"/>
</dbReference>
<proteinExistence type="predicted"/>